<sequence length="61" mass="6710">MSFEDKINQAKDSIKEGLEKITGDKNIELENVVSKVKEVAEGSKGNVEGAIDTVKNLFKKD</sequence>
<evidence type="ECO:0000313" key="1">
    <source>
        <dbReference type="EMBL" id="PMC53028.1"/>
    </source>
</evidence>
<evidence type="ECO:0000313" key="2">
    <source>
        <dbReference type="EMBL" id="QGS07189.1"/>
    </source>
</evidence>
<proteinExistence type="predicted"/>
<dbReference type="RefSeq" id="WP_006364798.1">
    <property type="nucleotide sequence ID" value="NZ_CAUTAO010000025.1"/>
</dbReference>
<name>A0A2N6SGH9_9BACL</name>
<dbReference type="GeneID" id="84802076"/>
<dbReference type="OrthoDB" id="1632173at2"/>
<keyword evidence="4" id="KW-1185">Reference proteome</keyword>
<accession>A0A2N6SGH9</accession>
<dbReference type="Proteomes" id="UP000427636">
    <property type="component" value="Chromosome"/>
</dbReference>
<reference evidence="2 4" key="2">
    <citation type="submission" date="2019-11" db="EMBL/GenBank/DDBJ databases">
        <title>FDA dAtabase for Regulatory Grade micrObial Sequences (FDA-ARGOS): Supporting development and validation of Infectious Disease Dx tests.</title>
        <authorList>
            <person name="Turner S."/>
            <person name="Byrd R."/>
            <person name="Tallon L."/>
            <person name="Sadzewicz L."/>
            <person name="Vavikolanu K."/>
            <person name="Mehta A."/>
            <person name="Aluvathingal J."/>
            <person name="Nadendla S."/>
            <person name="Myers T."/>
            <person name="Yan Y."/>
            <person name="Sichtig H."/>
        </authorList>
    </citation>
    <scope>NUCLEOTIDE SEQUENCE [LARGE SCALE GENOMIC DNA]</scope>
    <source>
        <strain evidence="2 4">FDAARGOS_742</strain>
    </source>
</reference>
<evidence type="ECO:0008006" key="5">
    <source>
        <dbReference type="Google" id="ProtNLM"/>
    </source>
</evidence>
<dbReference type="EMBL" id="CP046313">
    <property type="protein sequence ID" value="QGS07189.1"/>
    <property type="molecule type" value="Genomic_DNA"/>
</dbReference>
<organism evidence="1 3">
    <name type="scientific">Gemella sanguinis</name>
    <dbReference type="NCBI Taxonomy" id="84135"/>
    <lineage>
        <taxon>Bacteria</taxon>
        <taxon>Bacillati</taxon>
        <taxon>Bacillota</taxon>
        <taxon>Bacilli</taxon>
        <taxon>Bacillales</taxon>
        <taxon>Gemellaceae</taxon>
        <taxon>Gemella</taxon>
    </lineage>
</organism>
<dbReference type="AlphaFoldDB" id="A0A2N6SGH9"/>
<evidence type="ECO:0000313" key="3">
    <source>
        <dbReference type="Proteomes" id="UP000235670"/>
    </source>
</evidence>
<gene>
    <name evidence="1" type="ORF">CJ218_00330</name>
    <name evidence="2" type="ORF">FOC50_02255</name>
</gene>
<evidence type="ECO:0000313" key="4">
    <source>
        <dbReference type="Proteomes" id="UP000427636"/>
    </source>
</evidence>
<reference evidence="1 3" key="1">
    <citation type="submission" date="2017-09" db="EMBL/GenBank/DDBJ databases">
        <title>Bacterial strain isolated from the female urinary microbiota.</title>
        <authorList>
            <person name="Thomas-White K."/>
            <person name="Kumar N."/>
            <person name="Forster S."/>
            <person name="Putonti C."/>
            <person name="Lawley T."/>
            <person name="Wolfe A.J."/>
        </authorList>
    </citation>
    <scope>NUCLEOTIDE SEQUENCE [LARGE SCALE GENOMIC DNA]</scope>
    <source>
        <strain evidence="1 3">UMB0186</strain>
    </source>
</reference>
<protein>
    <recommendedName>
        <fullName evidence="5">CsbD family protein</fullName>
    </recommendedName>
</protein>
<dbReference type="EMBL" id="PNGT01000001">
    <property type="protein sequence ID" value="PMC53028.1"/>
    <property type="molecule type" value="Genomic_DNA"/>
</dbReference>
<dbReference type="Proteomes" id="UP000235670">
    <property type="component" value="Unassembled WGS sequence"/>
</dbReference>